<feature type="region of interest" description="Disordered" evidence="1">
    <location>
        <begin position="45"/>
        <end position="85"/>
    </location>
</feature>
<dbReference type="EMBL" id="U22961">
    <property type="protein sequence ID" value="AAA64920.1"/>
    <property type="molecule type" value="mRNA"/>
</dbReference>
<protein>
    <submittedName>
        <fullName evidence="2">mRNA clone with similarity to L-glycerol-3-phosphate:NAD oxidoreductase and albumin gene sequences</fullName>
    </submittedName>
</protein>
<reference evidence="2" key="1">
    <citation type="submission" date="1995-03" db="EMBL/GenBank/DDBJ databases">
        <title>A Human cDNA clone containing alpha-glycerol-3-phosphate dehydrogenase and albumin gene sequences.</title>
        <authorList>
            <person name="Menaya J."/>
            <person name="Parrilla R."/>
            <person name="Ayuso M.S."/>
        </authorList>
    </citation>
    <scope>NUCLEOTIDE SEQUENCE</scope>
    <source>
        <tissue evidence="2">Liver</tissue>
    </source>
</reference>
<organism evidence="2">
    <name type="scientific">Homo sapiens</name>
    <name type="common">Human</name>
    <dbReference type="NCBI Taxonomy" id="9606"/>
    <lineage>
        <taxon>Eukaryota</taxon>
        <taxon>Metazoa</taxon>
        <taxon>Chordata</taxon>
        <taxon>Craniata</taxon>
        <taxon>Vertebrata</taxon>
        <taxon>Euteleostomi</taxon>
        <taxon>Mammalia</taxon>
        <taxon>Eutheria</taxon>
        <taxon>Euarchontoglires</taxon>
        <taxon>Primates</taxon>
        <taxon>Haplorrhini</taxon>
        <taxon>Catarrhini</taxon>
        <taxon>Hominidae</taxon>
        <taxon>Homo</taxon>
    </lineage>
</organism>
<name>Q13138_HUMAN</name>
<dbReference type="GO" id="GO:0141152">
    <property type="term" value="F:glycerol-3-phosphate dehydrogenase (NAD+) activity"/>
    <property type="evidence" value="ECO:0000304"/>
    <property type="project" value="UniProtKB"/>
</dbReference>
<proteinExistence type="evidence at transcript level"/>
<dbReference type="AlphaFoldDB" id="Q13138"/>
<accession>Q13138</accession>
<dbReference type="GO" id="GO:0006072">
    <property type="term" value="P:glycerol-3-phosphate metabolic process"/>
    <property type="evidence" value="ECO:0000303"/>
    <property type="project" value="UniProtKB"/>
</dbReference>
<dbReference type="Gene3D" id="3.40.50.720">
    <property type="entry name" value="NAD(P)-binding Rossmann-like Domain"/>
    <property type="match status" value="1"/>
</dbReference>
<sequence>MSVLMGANIASEVADEKFCETTIGESPLAPAYTVHLVASPPQTAPTPLSHLFPIRQRKENTSIRGEGGWDTPREGASGPCLGKHSDEPSLRVGAVAHLWSQLLKRLRWEDRLSPGV</sequence>
<dbReference type="PeptideAtlas" id="Q13138"/>
<evidence type="ECO:0000256" key="1">
    <source>
        <dbReference type="SAM" id="MobiDB-lite"/>
    </source>
</evidence>
<evidence type="ECO:0000313" key="2">
    <source>
        <dbReference type="EMBL" id="AAA64920.1"/>
    </source>
</evidence>